<evidence type="ECO:0000256" key="1">
    <source>
        <dbReference type="ARBA" id="ARBA00023239"/>
    </source>
</evidence>
<dbReference type="InterPro" id="IPR032466">
    <property type="entry name" value="Metal_Hydrolase"/>
</dbReference>
<reference evidence="3" key="1">
    <citation type="submission" date="2018-05" db="EMBL/GenBank/DDBJ databases">
        <authorList>
            <person name="Lanie J.A."/>
            <person name="Ng W.-L."/>
            <person name="Kazmierczak K.M."/>
            <person name="Andrzejewski T.M."/>
            <person name="Davidsen T.M."/>
            <person name="Wayne K.J."/>
            <person name="Tettelin H."/>
            <person name="Glass J.I."/>
            <person name="Rusch D."/>
            <person name="Podicherti R."/>
            <person name="Tsui H.-C.T."/>
            <person name="Winkler M.E."/>
        </authorList>
    </citation>
    <scope>NUCLEOTIDE SEQUENCE</scope>
</reference>
<sequence>MKKTSRYRIISSDNHIVEPPNLWTANIEPEFKTRAPQLTYEIDGEEWWVCDGKKLETGFGFSGSQTGMRFETPEQMSAGDTFENVRKGGYIPAEHVKDMDLDGVDVSVIYPSLGLQLFRVPENYLLNAVFRTYNDWVAEFCRVSPERLTPIGMINVDLIDEAVREIKRCKDIGMVGVMIPVYPLEGHRYNSPEYEPLWKMANELEMPISLHAATNRVGSGEGEPGTDRRISVVINFAHYAMMSITDIIFAGVFERYPKLQVGSIEHEIAWAAHMLERMDWNYRQRQAAQEIARFSDDMLPSDFFRRNVFISFQEDGLGIQLRDYIGVEALLWGSDYPHQESTFPRSRQILEKILSDCTEEEKAKIAGGNAARVYKL</sequence>
<evidence type="ECO:0000259" key="2">
    <source>
        <dbReference type="Pfam" id="PF04909"/>
    </source>
</evidence>
<dbReference type="Gene3D" id="3.20.20.140">
    <property type="entry name" value="Metal-dependent hydrolases"/>
    <property type="match status" value="1"/>
</dbReference>
<dbReference type="GO" id="GO:0016787">
    <property type="term" value="F:hydrolase activity"/>
    <property type="evidence" value="ECO:0007669"/>
    <property type="project" value="InterPro"/>
</dbReference>
<dbReference type="GO" id="GO:0019748">
    <property type="term" value="P:secondary metabolic process"/>
    <property type="evidence" value="ECO:0007669"/>
    <property type="project" value="TreeGrafter"/>
</dbReference>
<proteinExistence type="predicted"/>
<dbReference type="PANTHER" id="PTHR21240:SF28">
    <property type="entry name" value="ISO-OROTATE DECARBOXYLASE (EUROFUNG)"/>
    <property type="match status" value="1"/>
</dbReference>
<dbReference type="Pfam" id="PF04909">
    <property type="entry name" value="Amidohydro_2"/>
    <property type="match status" value="1"/>
</dbReference>
<accession>A0A382FY86</accession>
<dbReference type="EMBL" id="UINC01052554">
    <property type="protein sequence ID" value="SVB68018.1"/>
    <property type="molecule type" value="Genomic_DNA"/>
</dbReference>
<dbReference type="AlphaFoldDB" id="A0A382FY86"/>
<dbReference type="SUPFAM" id="SSF51556">
    <property type="entry name" value="Metallo-dependent hydrolases"/>
    <property type="match status" value="1"/>
</dbReference>
<protein>
    <recommendedName>
        <fullName evidence="2">Amidohydrolase-related domain-containing protein</fullName>
    </recommendedName>
</protein>
<organism evidence="3">
    <name type="scientific">marine metagenome</name>
    <dbReference type="NCBI Taxonomy" id="408172"/>
    <lineage>
        <taxon>unclassified sequences</taxon>
        <taxon>metagenomes</taxon>
        <taxon>ecological metagenomes</taxon>
    </lineage>
</organism>
<dbReference type="GO" id="GO:0005737">
    <property type="term" value="C:cytoplasm"/>
    <property type="evidence" value="ECO:0007669"/>
    <property type="project" value="TreeGrafter"/>
</dbReference>
<dbReference type="InterPro" id="IPR006680">
    <property type="entry name" value="Amidohydro-rel"/>
</dbReference>
<gene>
    <name evidence="3" type="ORF">METZ01_LOCUS220872</name>
</gene>
<name>A0A382FY86_9ZZZZ</name>
<dbReference type="InterPro" id="IPR032465">
    <property type="entry name" value="ACMSD"/>
</dbReference>
<evidence type="ECO:0000313" key="3">
    <source>
        <dbReference type="EMBL" id="SVB68018.1"/>
    </source>
</evidence>
<feature type="domain" description="Amidohydrolase-related" evidence="2">
    <location>
        <begin position="129"/>
        <end position="376"/>
    </location>
</feature>
<dbReference type="GO" id="GO:0016831">
    <property type="term" value="F:carboxy-lyase activity"/>
    <property type="evidence" value="ECO:0007669"/>
    <property type="project" value="InterPro"/>
</dbReference>
<dbReference type="PANTHER" id="PTHR21240">
    <property type="entry name" value="2-AMINO-3-CARBOXYLMUCONATE-6-SEMIALDEHYDE DECARBOXYLASE"/>
    <property type="match status" value="1"/>
</dbReference>
<keyword evidence="1" id="KW-0456">Lyase</keyword>